<reference evidence="1 2" key="1">
    <citation type="journal article" date="2024" name="G3 (Bethesda)">
        <title>Genome assembly of Hibiscus sabdariffa L. provides insights into metabolisms of medicinal natural products.</title>
        <authorList>
            <person name="Kim T."/>
        </authorList>
    </citation>
    <scope>NUCLEOTIDE SEQUENCE [LARGE SCALE GENOMIC DNA]</scope>
    <source>
        <strain evidence="1">TK-2024</strain>
        <tissue evidence="1">Old leaves</tissue>
    </source>
</reference>
<organism evidence="1 2">
    <name type="scientific">Hibiscus sabdariffa</name>
    <name type="common">roselle</name>
    <dbReference type="NCBI Taxonomy" id="183260"/>
    <lineage>
        <taxon>Eukaryota</taxon>
        <taxon>Viridiplantae</taxon>
        <taxon>Streptophyta</taxon>
        <taxon>Embryophyta</taxon>
        <taxon>Tracheophyta</taxon>
        <taxon>Spermatophyta</taxon>
        <taxon>Magnoliopsida</taxon>
        <taxon>eudicotyledons</taxon>
        <taxon>Gunneridae</taxon>
        <taxon>Pentapetalae</taxon>
        <taxon>rosids</taxon>
        <taxon>malvids</taxon>
        <taxon>Malvales</taxon>
        <taxon>Malvaceae</taxon>
        <taxon>Malvoideae</taxon>
        <taxon>Hibiscus</taxon>
    </lineage>
</organism>
<dbReference type="Proteomes" id="UP001396334">
    <property type="component" value="Unassembled WGS sequence"/>
</dbReference>
<evidence type="ECO:0000313" key="2">
    <source>
        <dbReference type="Proteomes" id="UP001396334"/>
    </source>
</evidence>
<comment type="caution">
    <text evidence="1">The sequence shown here is derived from an EMBL/GenBank/DDBJ whole genome shotgun (WGS) entry which is preliminary data.</text>
</comment>
<name>A0ABR2PA36_9ROSI</name>
<dbReference type="EMBL" id="JBBPBN010000069">
    <property type="protein sequence ID" value="KAK8985273.1"/>
    <property type="molecule type" value="Genomic_DNA"/>
</dbReference>
<proteinExistence type="predicted"/>
<sequence length="92" mass="10090">MRIPKLVARAMLPAELAVLKTMVGHYATAHNINIMTIVVTELSTPVPSIRHEPSTQARTQLVAYPRWPSRAISLTSSRRAKTSAGRRLSAAD</sequence>
<keyword evidence="2" id="KW-1185">Reference proteome</keyword>
<evidence type="ECO:0000313" key="1">
    <source>
        <dbReference type="EMBL" id="KAK8985273.1"/>
    </source>
</evidence>
<protein>
    <submittedName>
        <fullName evidence="1">Uncharacterized protein</fullName>
    </submittedName>
</protein>
<gene>
    <name evidence="1" type="ORF">V6N11_068540</name>
</gene>
<accession>A0ABR2PA36</accession>